<dbReference type="Gene3D" id="1.10.472.80">
    <property type="entry name" value="Ypt/Rab-GAP domain of gyp1p, domain 3"/>
    <property type="match status" value="1"/>
</dbReference>
<comment type="caution">
    <text evidence="3">The sequence shown here is derived from an EMBL/GenBank/DDBJ whole genome shotgun (WGS) entry which is preliminary data.</text>
</comment>
<feature type="compositionally biased region" description="Basic and acidic residues" evidence="1">
    <location>
        <begin position="861"/>
        <end position="875"/>
    </location>
</feature>
<feature type="compositionally biased region" description="Polar residues" evidence="1">
    <location>
        <begin position="727"/>
        <end position="738"/>
    </location>
</feature>
<feature type="region of interest" description="Disordered" evidence="1">
    <location>
        <begin position="601"/>
        <end position="622"/>
    </location>
</feature>
<protein>
    <recommendedName>
        <fullName evidence="2">Rab-GAP TBC domain-containing protein</fullName>
    </recommendedName>
</protein>
<dbReference type="OrthoDB" id="159449at2759"/>
<feature type="compositionally biased region" description="Polar residues" evidence="1">
    <location>
        <begin position="326"/>
        <end position="335"/>
    </location>
</feature>
<feature type="compositionally biased region" description="Basic and acidic residues" evidence="1">
    <location>
        <begin position="257"/>
        <end position="271"/>
    </location>
</feature>
<dbReference type="Proteomes" id="UP000007148">
    <property type="component" value="Unassembled WGS sequence"/>
</dbReference>
<proteinExistence type="predicted"/>
<evidence type="ECO:0000256" key="1">
    <source>
        <dbReference type="SAM" id="MobiDB-lite"/>
    </source>
</evidence>
<reference evidence="3 4" key="1">
    <citation type="journal article" date="2011" name="PLoS Pathog.">
        <title>Endophytic Life Strategies Decoded by Genome and Transcriptome Analyses of the Mutualistic Root Symbiont Piriformospora indica.</title>
        <authorList>
            <person name="Zuccaro A."/>
            <person name="Lahrmann U."/>
            <person name="Guldener U."/>
            <person name="Langen G."/>
            <person name="Pfiffi S."/>
            <person name="Biedenkopf D."/>
            <person name="Wong P."/>
            <person name="Samans B."/>
            <person name="Grimm C."/>
            <person name="Basiewicz M."/>
            <person name="Murat C."/>
            <person name="Martin F."/>
            <person name="Kogel K.H."/>
        </authorList>
    </citation>
    <scope>NUCLEOTIDE SEQUENCE [LARGE SCALE GENOMIC DNA]</scope>
    <source>
        <strain evidence="3 4">DSM 11827</strain>
    </source>
</reference>
<dbReference type="SUPFAM" id="SSF47923">
    <property type="entry name" value="Ypt/Rab-GAP domain of gyp1p"/>
    <property type="match status" value="2"/>
</dbReference>
<dbReference type="Pfam" id="PF00566">
    <property type="entry name" value="RabGAP-TBC"/>
    <property type="match status" value="1"/>
</dbReference>
<feature type="compositionally biased region" description="Polar residues" evidence="1">
    <location>
        <begin position="388"/>
        <end position="399"/>
    </location>
</feature>
<feature type="compositionally biased region" description="Polar residues" evidence="1">
    <location>
        <begin position="764"/>
        <end position="775"/>
    </location>
</feature>
<dbReference type="STRING" id="1109443.G4TU18"/>
<feature type="compositionally biased region" description="Low complexity" evidence="1">
    <location>
        <begin position="776"/>
        <end position="798"/>
    </location>
</feature>
<evidence type="ECO:0000313" key="3">
    <source>
        <dbReference type="EMBL" id="CCA74811.1"/>
    </source>
</evidence>
<dbReference type="PROSITE" id="PS50086">
    <property type="entry name" value="TBC_RABGAP"/>
    <property type="match status" value="1"/>
</dbReference>
<dbReference type="EMBL" id="CAFZ01000358">
    <property type="protein sequence ID" value="CCA74811.1"/>
    <property type="molecule type" value="Genomic_DNA"/>
</dbReference>
<dbReference type="Gene3D" id="1.10.10.750">
    <property type="entry name" value="Ypt/Rab-GAP domain of gyp1p, domain 1"/>
    <property type="match status" value="1"/>
</dbReference>
<dbReference type="Gene3D" id="1.10.8.270">
    <property type="entry name" value="putative rabgap domain of human tbc1 domain family member 14 like domains"/>
    <property type="match status" value="1"/>
</dbReference>
<dbReference type="HOGENOM" id="CLU_260588_0_0_1"/>
<feature type="region of interest" description="Disordered" evidence="1">
    <location>
        <begin position="522"/>
        <end position="579"/>
    </location>
</feature>
<feature type="compositionally biased region" description="Acidic residues" evidence="1">
    <location>
        <begin position="530"/>
        <end position="547"/>
    </location>
</feature>
<dbReference type="PANTHER" id="PTHR47219">
    <property type="entry name" value="RAB GTPASE-ACTIVATING PROTEIN 1-LIKE"/>
    <property type="match status" value="1"/>
</dbReference>
<dbReference type="PANTHER" id="PTHR47219:SF9">
    <property type="entry name" value="GTPASE ACTIVATING PROTEIN AND CENTROSOME-ASSOCIATED, ISOFORM B"/>
    <property type="match status" value="1"/>
</dbReference>
<feature type="region of interest" description="Disordered" evidence="1">
    <location>
        <begin position="49"/>
        <end position="287"/>
    </location>
</feature>
<dbReference type="eggNOG" id="KOG2221">
    <property type="taxonomic scope" value="Eukaryota"/>
</dbReference>
<evidence type="ECO:0000259" key="2">
    <source>
        <dbReference type="PROSITE" id="PS50086"/>
    </source>
</evidence>
<gene>
    <name evidence="3" type="ORF">PIIN_08780</name>
</gene>
<feature type="compositionally biased region" description="Basic and acidic residues" evidence="1">
    <location>
        <begin position="968"/>
        <end position="978"/>
    </location>
</feature>
<dbReference type="InParanoid" id="G4TU18"/>
<evidence type="ECO:0000313" key="4">
    <source>
        <dbReference type="Proteomes" id="UP000007148"/>
    </source>
</evidence>
<feature type="region of interest" description="Disordered" evidence="1">
    <location>
        <begin position="299"/>
        <end position="376"/>
    </location>
</feature>
<feature type="domain" description="Rab-GAP TBC" evidence="2">
    <location>
        <begin position="1094"/>
        <end position="1277"/>
    </location>
</feature>
<feature type="compositionally biased region" description="Low complexity" evidence="1">
    <location>
        <begin position="911"/>
        <end position="924"/>
    </location>
</feature>
<accession>G4TU18</accession>
<feature type="compositionally biased region" description="Polar residues" evidence="1">
    <location>
        <begin position="214"/>
        <end position="228"/>
    </location>
</feature>
<feature type="compositionally biased region" description="Polar residues" evidence="1">
    <location>
        <begin position="343"/>
        <end position="359"/>
    </location>
</feature>
<dbReference type="OMA" id="PQMEEYY"/>
<feature type="compositionally biased region" description="Low complexity" evidence="1">
    <location>
        <begin position="72"/>
        <end position="83"/>
    </location>
</feature>
<organism evidence="3 4">
    <name type="scientific">Serendipita indica (strain DSM 11827)</name>
    <name type="common">Root endophyte fungus</name>
    <name type="synonym">Piriformospora indica</name>
    <dbReference type="NCBI Taxonomy" id="1109443"/>
    <lineage>
        <taxon>Eukaryota</taxon>
        <taxon>Fungi</taxon>
        <taxon>Dikarya</taxon>
        <taxon>Basidiomycota</taxon>
        <taxon>Agaricomycotina</taxon>
        <taxon>Agaricomycetes</taxon>
        <taxon>Sebacinales</taxon>
        <taxon>Serendipitaceae</taxon>
        <taxon>Serendipita</taxon>
    </lineage>
</organism>
<keyword evidence="4" id="KW-1185">Reference proteome</keyword>
<dbReference type="InterPro" id="IPR000195">
    <property type="entry name" value="Rab-GAP-TBC_dom"/>
</dbReference>
<dbReference type="InterPro" id="IPR035969">
    <property type="entry name" value="Rab-GAP_TBC_sf"/>
</dbReference>
<feature type="compositionally biased region" description="Low complexity" evidence="1">
    <location>
        <begin position="100"/>
        <end position="117"/>
    </location>
</feature>
<feature type="region of interest" description="Disordered" evidence="1">
    <location>
        <begin position="388"/>
        <end position="488"/>
    </location>
</feature>
<sequence length="1361" mass="146456">MFLQDDEIVVLRQISVPDNLYLGFCEGVVGKFSGADVQFHGKLKKPVFTRRPGSVTANSTASPALSGRPIVSSPTPSEQSSSPFHLDKSDQDGEYYTGPSEQSHSHGGISSGHAPSSQSNTRPSTADKAHQLSEFSRVDTPSRPSDDQSRPLAIEVVDERGQPSHQVNQILREFREEARVESPVSDSFSPFTSEERVVRSVNTRPGPVHRAQDSIVSNTAQLRSTSNDESVPSPTQPPNPEPTSRDDEEAASPTSEYTREDNHLVSEDSHLQRVSTMTHSDGGFGIGLSLLQGLAAGDTDSRYWSESEADTDAPVRKPVATLQEPHASTSQQKTPSIHHAPHLSQTSSSASMLQKGSLRSESDAGDDGAQYNDDDIFDDYRYSRYSVVSTGRSRQSTMASIKAPPLPDDSRPSLDGQMSIRSAPSPPPTSLLTPKPLNIVKNSTRVPSPMETPTTPMARVHSPDTETTPSSVSPAPGMTSALRERGDEDHGKMLAAMAKLDLTPKPSVTSFNIQAISTDTMQSATSNDYNGDESTSEVESPETEEPTDTNGPLSPASTYESGASLFLPHPGAPKPMMSNGQIEARPAAIHVANAKARMSMNLPNSPEATQTTPTPPVPQNETNIPPSMSLHSTLAMAAAKARNLTGSCSYRFSLDNPPPSPRGFPTPELGFPRPPSAPKLSSPASPVGLGINSPPRADADPGKAAAALPIPRANFFPKSGAPRPRSRSFSGFDLSNTDPLIPVERSREEGSQPRAGPDYRASLRGTSPSQGRAQTSPSSSQPSRSMSPSRGPSRSQRPTHVPSPLSLPAISNTDKEPEVTRNAPPSPNTTRGSLKGKGLRQVASSGVLRSASSAANYEGGSKAEPRVSNEKRESSPTKPSPTRRSTSTNPIATEDADRSELTTPSLVHTGASSSASSPMGRSASLRSKLSVSALRAKGSNGRPSRDGGDAPVPYTSPVTPGTADEEERVQVKDMEFELVKPVLKTTGLRGSEDGLHPNVMSPEVESIRSGFEGSGSAWRADSPSASPGGSHLRSPNVRAGSSDSLGNPRGPSAIQAASIEAHRLREQKWMSLISSTPSSQAKKSKKVKRLLLEGVPSSVRGRVWGLVTDSKARRMEGIFSQLVKKAPKHLVPVIEQDVDRCFPDHPHLRDPRGSLANLLLAYTAMVPDIRYRTGLTRIAGNLLLQAPDEDAFWIFVALMDSHLRGYYATVSTGQFEIDASLFQNLVESVEPELANQLFNELRLRSVDICGTWFCCLFAGIIPPDHLHRVWDILFYEGSIYLFRVGLALMTLCKRPLMTLNAAQGGQGAAIELLSRPPLSIIPQDPDSFISHTFIVKVRDDDLRKQRAKREAQWKKDRLAQR</sequence>
<name>G4TU18_SERID</name>
<feature type="region of interest" description="Disordered" evidence="1">
    <location>
        <begin position="652"/>
        <end position="1052"/>
    </location>
</feature>
<dbReference type="SMART" id="SM00164">
    <property type="entry name" value="TBC"/>
    <property type="match status" value="1"/>
</dbReference>
<feature type="compositionally biased region" description="Polar residues" evidence="1">
    <location>
        <begin position="548"/>
        <end position="561"/>
    </location>
</feature>
<dbReference type="GO" id="GO:0005096">
    <property type="term" value="F:GTPase activator activity"/>
    <property type="evidence" value="ECO:0007669"/>
    <property type="project" value="TreeGrafter"/>
</dbReference>
<feature type="compositionally biased region" description="Low complexity" evidence="1">
    <location>
        <begin position="876"/>
        <end position="888"/>
    </location>
</feature>
<dbReference type="GO" id="GO:0031267">
    <property type="term" value="F:small GTPase binding"/>
    <property type="evidence" value="ECO:0007669"/>
    <property type="project" value="TreeGrafter"/>
</dbReference>
<feature type="compositionally biased region" description="Polar residues" evidence="1">
    <location>
        <begin position="440"/>
        <end position="455"/>
    </location>
</feature>
<dbReference type="InterPro" id="IPR050302">
    <property type="entry name" value="Rab_GAP_TBC_domain"/>
</dbReference>